<dbReference type="InterPro" id="IPR016181">
    <property type="entry name" value="Acyl_CoA_acyltransferase"/>
</dbReference>
<accession>A0A9Q2KWE3</accession>
<gene>
    <name evidence="2" type="ORF">IB647_08480</name>
</gene>
<sequence length="506" mass="58000">MSLTKFSENYEKLLKQLKQQVISSQQKAALSVNKELILLYYEIGNAILSSQNQSNWGSKVIDKLSNDLQSSFPELKGFSVRNLKYMRKFADEFLDSVFVQQVVAQIPWGHIIVLMNKMSDIDARIFYINKTIEHGWSRNILNLQIETNLHIRQGKAVNNFKTKLPSPQSDLAVATLKDPYTFDFLNIGEEAQEREVEKALCAHMEKFLLELGAGFAFVGRQYHLEVGDQDFYIDLLFYHLKLRCFVVIELKDKEFKPEYAGKMNFYLSAVDDLVKHSNDQPSIGLILCKTKNNILAEYALRDMSKPIGLAEYRLSDSLPDDLKTGLPSIEELEIELSKDMINTVSNKGIEIKDYQLEDTEHLISIFYKSVHNIGNQYYSQGQLAAWAPKESLDITNWKAKWNKTPPIVATIDGEIVGFAEFESNGYIDCFYCDPDFQGKGVGSRILKRIADLALTQKNKKIFAEVSINAKLFFENKGFKVIEEQTVKRRGINLINFVMEKKIKKNL</sequence>
<dbReference type="Proteomes" id="UP000701999">
    <property type="component" value="Unassembled WGS sequence"/>
</dbReference>
<dbReference type="Gene3D" id="3.40.630.30">
    <property type="match status" value="1"/>
</dbReference>
<comment type="caution">
    <text evidence="2">The sequence shown here is derived from an EMBL/GenBank/DDBJ whole genome shotgun (WGS) entry which is preliminary data.</text>
</comment>
<evidence type="ECO:0000259" key="1">
    <source>
        <dbReference type="PROSITE" id="PS51186"/>
    </source>
</evidence>
<organism evidence="2 3">
    <name type="scientific">Francisella noatunensis</name>
    <dbReference type="NCBI Taxonomy" id="657445"/>
    <lineage>
        <taxon>Bacteria</taxon>
        <taxon>Pseudomonadati</taxon>
        <taxon>Pseudomonadota</taxon>
        <taxon>Gammaproteobacteria</taxon>
        <taxon>Thiotrichales</taxon>
        <taxon>Francisellaceae</taxon>
        <taxon>Francisella</taxon>
    </lineage>
</organism>
<dbReference type="InterPro" id="IPR000182">
    <property type="entry name" value="GNAT_dom"/>
</dbReference>
<dbReference type="Pfam" id="PF06250">
    <property type="entry name" value="YhcG_C"/>
    <property type="match status" value="1"/>
</dbReference>
<dbReference type="EMBL" id="JACVKN010000176">
    <property type="protein sequence ID" value="MBK2065623.1"/>
    <property type="molecule type" value="Genomic_DNA"/>
</dbReference>
<dbReference type="PANTHER" id="PTHR30547:SF0">
    <property type="entry name" value="BLR8175 PROTEIN"/>
    <property type="match status" value="1"/>
</dbReference>
<dbReference type="CDD" id="cd04301">
    <property type="entry name" value="NAT_SF"/>
    <property type="match status" value="1"/>
</dbReference>
<dbReference type="InterPro" id="IPR009362">
    <property type="entry name" value="YhcG_C"/>
</dbReference>
<dbReference type="RefSeq" id="WP_160194788.1">
    <property type="nucleotide sequence ID" value="NZ_JACVJL010000092.1"/>
</dbReference>
<keyword evidence="3" id="KW-1185">Reference proteome</keyword>
<protein>
    <submittedName>
        <fullName evidence="2">DUF1016 family protein</fullName>
    </submittedName>
</protein>
<dbReference type="GO" id="GO:0003676">
    <property type="term" value="F:nucleic acid binding"/>
    <property type="evidence" value="ECO:0007669"/>
    <property type="project" value="InterPro"/>
</dbReference>
<evidence type="ECO:0000313" key="2">
    <source>
        <dbReference type="EMBL" id="MBK2065623.1"/>
    </source>
</evidence>
<proteinExistence type="predicted"/>
<reference evidence="2 3" key="1">
    <citation type="submission" date="2020-09" db="EMBL/GenBank/DDBJ databases">
        <title>Development of specific Francisella tularensis PCR assay based on in-depth characterization of family Francisellaceae.</title>
        <authorList>
            <person name="Ohrman C."/>
            <person name="Sahl J."/>
            <person name="Sjodin A."/>
            <person name="Uneklint I."/>
            <person name="Ballard R."/>
            <person name="Karlsson L."/>
            <person name="Mcdonough R."/>
            <person name="Sundell D."/>
            <person name="Soria K."/>
            <person name="Brindeflk B."/>
            <person name="Vallesi A."/>
            <person name="Ramirez-Paredes J.G."/>
            <person name="Colquhoun D."/>
            <person name="Myrtennas K."/>
            <person name="Birdsell D."/>
            <person name="Johansson A."/>
            <person name="Wagner D."/>
            <person name="Forsman M."/>
        </authorList>
    </citation>
    <scope>NUCLEOTIDE SEQUENCE [LARGE SCALE GENOMIC DNA]</scope>
    <source>
        <strain evidence="2 3">FSC1140</strain>
    </source>
</reference>
<feature type="domain" description="N-acetyltransferase" evidence="1">
    <location>
        <begin position="349"/>
        <end position="503"/>
    </location>
</feature>
<dbReference type="SUPFAM" id="SSF55729">
    <property type="entry name" value="Acyl-CoA N-acyltransferases (Nat)"/>
    <property type="match status" value="1"/>
</dbReference>
<dbReference type="InterPro" id="IPR011856">
    <property type="entry name" value="tRNA_endonuc-like_dom_sf"/>
</dbReference>
<dbReference type="PANTHER" id="PTHR30547">
    <property type="entry name" value="UNCHARACTERIZED PROTEIN YHCG-RELATED"/>
    <property type="match status" value="1"/>
</dbReference>
<dbReference type="GO" id="GO:0016747">
    <property type="term" value="F:acyltransferase activity, transferring groups other than amino-acyl groups"/>
    <property type="evidence" value="ECO:0007669"/>
    <property type="project" value="InterPro"/>
</dbReference>
<evidence type="ECO:0000313" key="3">
    <source>
        <dbReference type="Proteomes" id="UP000701999"/>
    </source>
</evidence>
<dbReference type="InterPro" id="IPR053148">
    <property type="entry name" value="PD-DEXK-like_domain"/>
</dbReference>
<dbReference type="AlphaFoldDB" id="A0A9Q2KWE3"/>
<name>A0A9Q2KWE3_9GAMM</name>
<dbReference type="PROSITE" id="PS51186">
    <property type="entry name" value="GNAT"/>
    <property type="match status" value="1"/>
</dbReference>
<dbReference type="Pfam" id="PF17761">
    <property type="entry name" value="DUF1016_N"/>
    <property type="match status" value="1"/>
</dbReference>
<dbReference type="InterPro" id="IPR041527">
    <property type="entry name" value="YhcG_N"/>
</dbReference>
<dbReference type="Pfam" id="PF13673">
    <property type="entry name" value="Acetyltransf_10"/>
    <property type="match status" value="1"/>
</dbReference>
<dbReference type="Gene3D" id="3.40.1350.10">
    <property type="match status" value="1"/>
</dbReference>